<name>A0A1J4JS15_9EUKA</name>
<gene>
    <name evidence="2" type="ORF">TRFO_31576</name>
</gene>
<sequence>MRSDLAAEISEQQQESLLLYQEINRINKRKKEADRELLEVNEQLEIVSQQFSAENLRIAQNKLADLEQEISLQEKRNERLRAQIEEADQERSKAEEASSENLQKQISILEQKIQEEQKSNQELDREIEETRKKYDEELQKLQKEL</sequence>
<dbReference type="Proteomes" id="UP000179807">
    <property type="component" value="Unassembled WGS sequence"/>
</dbReference>
<proteinExistence type="predicted"/>
<evidence type="ECO:0000313" key="2">
    <source>
        <dbReference type="EMBL" id="OHT01546.1"/>
    </source>
</evidence>
<keyword evidence="1" id="KW-0175">Coiled coil</keyword>
<reference evidence="2" key="1">
    <citation type="submission" date="2016-10" db="EMBL/GenBank/DDBJ databases">
        <authorList>
            <person name="Benchimol M."/>
            <person name="Almeida L.G."/>
            <person name="Vasconcelos A.T."/>
            <person name="Perreira-Neves A."/>
            <person name="Rosa I.A."/>
            <person name="Tasca T."/>
            <person name="Bogo M.R."/>
            <person name="de Souza W."/>
        </authorList>
    </citation>
    <scope>NUCLEOTIDE SEQUENCE [LARGE SCALE GENOMIC DNA]</scope>
    <source>
        <strain evidence="2">K</strain>
    </source>
</reference>
<dbReference type="EMBL" id="MLAK01000906">
    <property type="protein sequence ID" value="OHT01546.1"/>
    <property type="molecule type" value="Genomic_DNA"/>
</dbReference>
<evidence type="ECO:0000256" key="1">
    <source>
        <dbReference type="SAM" id="Coils"/>
    </source>
</evidence>
<dbReference type="VEuPathDB" id="TrichDB:TRFO_31576"/>
<dbReference type="GeneID" id="94842712"/>
<protein>
    <submittedName>
        <fullName evidence="2">Uncharacterized protein</fullName>
    </submittedName>
</protein>
<organism evidence="2 3">
    <name type="scientific">Tritrichomonas foetus</name>
    <dbReference type="NCBI Taxonomy" id="1144522"/>
    <lineage>
        <taxon>Eukaryota</taxon>
        <taxon>Metamonada</taxon>
        <taxon>Parabasalia</taxon>
        <taxon>Tritrichomonadida</taxon>
        <taxon>Tritrichomonadidae</taxon>
        <taxon>Tritrichomonas</taxon>
    </lineage>
</organism>
<dbReference type="AlphaFoldDB" id="A0A1J4JS15"/>
<comment type="caution">
    <text evidence="2">The sequence shown here is derived from an EMBL/GenBank/DDBJ whole genome shotgun (WGS) entry which is preliminary data.</text>
</comment>
<accession>A0A1J4JS15</accession>
<feature type="coiled-coil region" evidence="1">
    <location>
        <begin position="23"/>
        <end position="144"/>
    </location>
</feature>
<evidence type="ECO:0000313" key="3">
    <source>
        <dbReference type="Proteomes" id="UP000179807"/>
    </source>
</evidence>
<dbReference type="RefSeq" id="XP_068354682.1">
    <property type="nucleotide sequence ID" value="XM_068508008.1"/>
</dbReference>
<keyword evidence="3" id="KW-1185">Reference proteome</keyword>